<feature type="domain" description="HTH gntR-type" evidence="5">
    <location>
        <begin position="3"/>
        <end position="71"/>
    </location>
</feature>
<dbReference type="InterPro" id="IPR036390">
    <property type="entry name" value="WH_DNA-bd_sf"/>
</dbReference>
<proteinExistence type="predicted"/>
<dbReference type="SUPFAM" id="SSF46785">
    <property type="entry name" value="Winged helix' DNA-binding domain"/>
    <property type="match status" value="1"/>
</dbReference>
<accession>A0A852TER2</accession>
<dbReference type="Proteomes" id="UP000548423">
    <property type="component" value="Unassembled WGS sequence"/>
</dbReference>
<dbReference type="Pfam" id="PF00392">
    <property type="entry name" value="GntR"/>
    <property type="match status" value="1"/>
</dbReference>
<evidence type="ECO:0000313" key="7">
    <source>
        <dbReference type="Proteomes" id="UP000548423"/>
    </source>
</evidence>
<dbReference type="Gene3D" id="3.40.50.2300">
    <property type="match status" value="2"/>
</dbReference>
<reference evidence="7" key="1">
    <citation type="submission" date="2020-07" db="EMBL/GenBank/DDBJ databases">
        <authorList>
            <person name="Partida-Martinez L."/>
            <person name="Huntemann M."/>
            <person name="Clum A."/>
            <person name="Wang J."/>
            <person name="Palaniappan K."/>
            <person name="Ritter S."/>
            <person name="Chen I.-M."/>
            <person name="Stamatis D."/>
            <person name="Reddy T."/>
            <person name="O'Malley R."/>
            <person name="Daum C."/>
            <person name="Shapiro N."/>
            <person name="Ivanova N."/>
            <person name="Kyrpides N."/>
            <person name="Woyke T."/>
        </authorList>
    </citation>
    <scope>NUCLEOTIDE SEQUENCE [LARGE SCALE GENOMIC DNA]</scope>
    <source>
        <strain evidence="7">AT2.8</strain>
    </source>
</reference>
<dbReference type="CDD" id="cd06267">
    <property type="entry name" value="PBP1_LacI_sugar_binding-like"/>
    <property type="match status" value="1"/>
</dbReference>
<dbReference type="InterPro" id="IPR000524">
    <property type="entry name" value="Tscrpt_reg_HTH_GntR"/>
</dbReference>
<evidence type="ECO:0000256" key="2">
    <source>
        <dbReference type="ARBA" id="ARBA00023015"/>
    </source>
</evidence>
<dbReference type="SUPFAM" id="SSF53822">
    <property type="entry name" value="Periplasmic binding protein-like I"/>
    <property type="match status" value="1"/>
</dbReference>
<evidence type="ECO:0000256" key="4">
    <source>
        <dbReference type="ARBA" id="ARBA00023163"/>
    </source>
</evidence>
<evidence type="ECO:0000256" key="3">
    <source>
        <dbReference type="ARBA" id="ARBA00023125"/>
    </source>
</evidence>
<evidence type="ECO:0000256" key="1">
    <source>
        <dbReference type="ARBA" id="ARBA00022491"/>
    </source>
</evidence>
<keyword evidence="3 6" id="KW-0238">DNA-binding</keyword>
<dbReference type="Gene3D" id="1.10.10.10">
    <property type="entry name" value="Winged helix-like DNA-binding domain superfamily/Winged helix DNA-binding domain"/>
    <property type="match status" value="1"/>
</dbReference>
<dbReference type="GO" id="GO:0000976">
    <property type="term" value="F:transcription cis-regulatory region binding"/>
    <property type="evidence" value="ECO:0007669"/>
    <property type="project" value="TreeGrafter"/>
</dbReference>
<keyword evidence="2" id="KW-0805">Transcription regulation</keyword>
<dbReference type="InterPro" id="IPR046335">
    <property type="entry name" value="LacI/GalR-like_sensor"/>
</dbReference>
<organism evidence="6 7">
    <name type="scientific">Neobacillus niacini</name>
    <dbReference type="NCBI Taxonomy" id="86668"/>
    <lineage>
        <taxon>Bacteria</taxon>
        <taxon>Bacillati</taxon>
        <taxon>Bacillota</taxon>
        <taxon>Bacilli</taxon>
        <taxon>Bacillales</taxon>
        <taxon>Bacillaceae</taxon>
        <taxon>Neobacillus</taxon>
    </lineage>
</organism>
<dbReference type="PANTHER" id="PTHR30146:SF95">
    <property type="entry name" value="RIBOSE OPERON REPRESSOR"/>
    <property type="match status" value="1"/>
</dbReference>
<dbReference type="InterPro" id="IPR036388">
    <property type="entry name" value="WH-like_DNA-bd_sf"/>
</dbReference>
<protein>
    <submittedName>
        <fullName evidence="6">DNA-binding LacI/PurR family transcriptional regulator</fullName>
    </submittedName>
</protein>
<dbReference type="Pfam" id="PF13377">
    <property type="entry name" value="Peripla_BP_3"/>
    <property type="match status" value="1"/>
</dbReference>
<gene>
    <name evidence="6" type="ORF">F4694_004171</name>
</gene>
<dbReference type="SMART" id="SM00345">
    <property type="entry name" value="HTH_GNTR"/>
    <property type="match status" value="1"/>
</dbReference>
<dbReference type="PANTHER" id="PTHR30146">
    <property type="entry name" value="LACI-RELATED TRANSCRIPTIONAL REPRESSOR"/>
    <property type="match status" value="1"/>
</dbReference>
<reference evidence="7" key="2">
    <citation type="submission" date="2020-08" db="EMBL/GenBank/DDBJ databases">
        <title>The Agave Microbiome: Exploring the role of microbial communities in plant adaptations to desert environments.</title>
        <authorList>
            <person name="Partida-Martinez L.P."/>
        </authorList>
    </citation>
    <scope>NUCLEOTIDE SEQUENCE [LARGE SCALE GENOMIC DNA]</scope>
    <source>
        <strain evidence="7">AT2.8</strain>
    </source>
</reference>
<dbReference type="EMBL" id="JACCBX010000009">
    <property type="protein sequence ID" value="NYE07360.1"/>
    <property type="molecule type" value="Genomic_DNA"/>
</dbReference>
<sequence>MSTPLYEKIYEYIIDQIKQGHLMEGDRVLSEKELAVEFDVSRITSKKALDLLAQNNIIERIRGKGSFVAHQQQENMESSSNGYQSSSLTTSKLVALIIPDFDNAFGLNLVKTIEKICMQNNCNLIIRRTGGNTKEEENAIIDLVKSGVDGLIIFPVHGEHYNTEILKLVVKDYPIVLVDRYLKGIPASSVCTNNQSACETLTNYLFTLGHKEIAFLSPSPSGNSTLEERLQGFHIAFSKQGLKMNPDFLLIDLISSLPQYVDHSESNMKADFHSIKQFILNNPEVTAFVVSEYYLSLTLMNVLKKLGKEIPEDYSIVCFDCPEDRFDQSLFTHIHQHEEEMGKKAVDLLLKQLKGEKIPKHTVIDFTLIEGKSSAPNQRI</sequence>
<dbReference type="PROSITE" id="PS50949">
    <property type="entry name" value="HTH_GNTR"/>
    <property type="match status" value="1"/>
</dbReference>
<dbReference type="CDD" id="cd07377">
    <property type="entry name" value="WHTH_GntR"/>
    <property type="match status" value="1"/>
</dbReference>
<keyword evidence="4" id="KW-0804">Transcription</keyword>
<keyword evidence="1" id="KW-0678">Repressor</keyword>
<evidence type="ECO:0000259" key="5">
    <source>
        <dbReference type="PROSITE" id="PS50949"/>
    </source>
</evidence>
<evidence type="ECO:0000313" key="6">
    <source>
        <dbReference type="EMBL" id="NYE07360.1"/>
    </source>
</evidence>
<dbReference type="InterPro" id="IPR028082">
    <property type="entry name" value="Peripla_BP_I"/>
</dbReference>
<dbReference type="AlphaFoldDB" id="A0A852TER2"/>
<dbReference type="GO" id="GO:0003700">
    <property type="term" value="F:DNA-binding transcription factor activity"/>
    <property type="evidence" value="ECO:0007669"/>
    <property type="project" value="InterPro"/>
</dbReference>
<comment type="caution">
    <text evidence="6">The sequence shown here is derived from an EMBL/GenBank/DDBJ whole genome shotgun (WGS) entry which is preliminary data.</text>
</comment>
<name>A0A852TER2_9BACI</name>